<dbReference type="EMBL" id="AEYX01000002">
    <property type="protein sequence ID" value="EGG49392.1"/>
    <property type="molecule type" value="Genomic_DNA"/>
</dbReference>
<accession>F3NAT3</accession>
<organism evidence="1 2">
    <name type="scientific">Streptomyces griseoaurantiacus M045</name>
    <dbReference type="NCBI Taxonomy" id="996637"/>
    <lineage>
        <taxon>Bacteria</taxon>
        <taxon>Bacillati</taxon>
        <taxon>Actinomycetota</taxon>
        <taxon>Actinomycetes</taxon>
        <taxon>Kitasatosporales</taxon>
        <taxon>Streptomycetaceae</taxon>
        <taxon>Streptomyces</taxon>
        <taxon>Streptomyces aurantiacus group</taxon>
    </lineage>
</organism>
<name>F3NAT3_9ACTN</name>
<comment type="caution">
    <text evidence="1">The sequence shown here is derived from an EMBL/GenBank/DDBJ whole genome shotgun (WGS) entry which is preliminary data.</text>
</comment>
<proteinExistence type="predicted"/>
<sequence length="65" mass="6730">MSRCGGVRQRCVRDGVDGLAGGPPAVVGRRRGRAGFLACGPAALRGLGHRPQCGVRHIPATRGVR</sequence>
<gene>
    <name evidence="1" type="ORF">SGM_0467</name>
</gene>
<evidence type="ECO:0000313" key="2">
    <source>
        <dbReference type="Proteomes" id="UP000003022"/>
    </source>
</evidence>
<keyword evidence="2" id="KW-1185">Reference proteome</keyword>
<dbReference type="AlphaFoldDB" id="F3NAT3"/>
<protein>
    <submittedName>
        <fullName evidence="1">Uncharacterized protein</fullName>
    </submittedName>
</protein>
<reference evidence="1 2" key="1">
    <citation type="journal article" date="2011" name="J. Bacteriol.">
        <title>Draft genome sequence of the marine bacterium Streptomyces griseoaurantiacus M045, which produces novel manumycin-type antibiotics with a pABA core component.</title>
        <authorList>
            <person name="Li F."/>
            <person name="Jiang P."/>
            <person name="Zheng H."/>
            <person name="Wang S."/>
            <person name="Zhao G."/>
            <person name="Qin S."/>
            <person name="Liu Z."/>
        </authorList>
    </citation>
    <scope>NUCLEOTIDE SEQUENCE [LARGE SCALE GENOMIC DNA]</scope>
    <source>
        <strain evidence="1 2">M045</strain>
    </source>
</reference>
<dbReference type="Proteomes" id="UP000003022">
    <property type="component" value="Unassembled WGS sequence"/>
</dbReference>
<evidence type="ECO:0000313" key="1">
    <source>
        <dbReference type="EMBL" id="EGG49392.1"/>
    </source>
</evidence>